<proteinExistence type="inferred from homology"/>
<evidence type="ECO:0000256" key="3">
    <source>
        <dbReference type="ARBA" id="ARBA00022723"/>
    </source>
</evidence>
<evidence type="ECO:0000313" key="9">
    <source>
        <dbReference type="EMBL" id="KAB8197409.1"/>
    </source>
</evidence>
<keyword evidence="7" id="KW-0812">Transmembrane</keyword>
<evidence type="ECO:0000313" key="10">
    <source>
        <dbReference type="Proteomes" id="UP000312512"/>
    </source>
</evidence>
<keyword evidence="6 7" id="KW-0408">Iron</keyword>
<accession>A0A5C4WXQ6</accession>
<dbReference type="Pfam" id="PF14559">
    <property type="entry name" value="TPR_19"/>
    <property type="match status" value="1"/>
</dbReference>
<dbReference type="PANTHER" id="PTHR47870">
    <property type="entry name" value="CYTOCHROME C-TYPE BIOGENESIS PROTEIN CCMH"/>
    <property type="match status" value="1"/>
</dbReference>
<evidence type="ECO:0000256" key="5">
    <source>
        <dbReference type="ARBA" id="ARBA00022748"/>
    </source>
</evidence>
<dbReference type="CDD" id="cd16378">
    <property type="entry name" value="CcmH_N"/>
    <property type="match status" value="1"/>
</dbReference>
<evidence type="ECO:0000259" key="8">
    <source>
        <dbReference type="Pfam" id="PF03918"/>
    </source>
</evidence>
<dbReference type="InterPro" id="IPR011990">
    <property type="entry name" value="TPR-like_helical_dom_sf"/>
</dbReference>
<evidence type="ECO:0000256" key="1">
    <source>
        <dbReference type="ARBA" id="ARBA00010342"/>
    </source>
</evidence>
<dbReference type="InterPro" id="IPR005616">
    <property type="entry name" value="CcmH/CycL/Ccl2/NrfF_N"/>
</dbReference>
<evidence type="ECO:0000256" key="7">
    <source>
        <dbReference type="RuleBase" id="RU364112"/>
    </source>
</evidence>
<dbReference type="InterPro" id="IPR038297">
    <property type="entry name" value="CcmH/CycL/NrfF/Ccl2_sf"/>
</dbReference>
<keyword evidence="10" id="KW-1185">Reference proteome</keyword>
<dbReference type="Gene3D" id="1.10.8.640">
    <property type="entry name" value="Cytochrome C biogenesis protein"/>
    <property type="match status" value="1"/>
</dbReference>
<dbReference type="PANTHER" id="PTHR47870:SF1">
    <property type="entry name" value="CYTOCHROME C-TYPE BIOGENESIS PROTEIN CCMH"/>
    <property type="match status" value="1"/>
</dbReference>
<gene>
    <name evidence="9" type="ORF">FH608_002295</name>
</gene>
<reference evidence="9 10" key="1">
    <citation type="submission" date="2019-10" db="EMBL/GenBank/DDBJ databases">
        <title>Nonomuraea sp. nov., isolated from Phyllanthus amarus.</title>
        <authorList>
            <person name="Klykleung N."/>
            <person name="Tanasupawat S."/>
        </authorList>
    </citation>
    <scope>NUCLEOTIDE SEQUENCE [LARGE SCALE GENOMIC DNA]</scope>
    <source>
        <strain evidence="9 10">PA1-10</strain>
    </source>
</reference>
<organism evidence="9 10">
    <name type="scientific">Nonomuraea phyllanthi</name>
    <dbReference type="NCBI Taxonomy" id="2219224"/>
    <lineage>
        <taxon>Bacteria</taxon>
        <taxon>Bacillati</taxon>
        <taxon>Actinomycetota</taxon>
        <taxon>Actinomycetes</taxon>
        <taxon>Streptosporangiales</taxon>
        <taxon>Streptosporangiaceae</taxon>
        <taxon>Nonomuraea</taxon>
    </lineage>
</organism>
<dbReference type="AlphaFoldDB" id="A0A5C4WXQ6"/>
<dbReference type="Gene3D" id="1.25.40.10">
    <property type="entry name" value="Tetratricopeptide repeat domain"/>
    <property type="match status" value="1"/>
</dbReference>
<feature type="domain" description="CcmH/CycL/Ccl2/NrfF N-terminal" evidence="8">
    <location>
        <begin position="7"/>
        <end position="126"/>
    </location>
</feature>
<keyword evidence="5" id="KW-0201">Cytochrome c-type biogenesis</keyword>
<keyword evidence="7" id="KW-1133">Transmembrane helix</keyword>
<keyword evidence="4 7" id="KW-0732">Signal</keyword>
<sequence length="330" mass="34709">MTARLAALLLTVLAGVALWRSALGEPGPAERVHEIAASLRCPDCQGVSAAESSSQMALSVRAEIERRLRAGQSADAILDHFRQRYGDWIRLSPGVDGLSALLWILPVAALAAALLPAVRRRRGRGASAVLPAVPRPGRRGLPAIRRRPARRAPNPPDAEHPPSAGRSRADAVPAVVLLLLGSVAVTGGAVAVWASGRIQNAPVAEETRGGGGDAAGRARALAAAGDHDAAVRAYREALRQHPDDRAARYLMAFELVRSGRAAEAVALLEPLLATRPHDPDLLLVVGTAELTTDPARGRRTLRRFLAAAPPGHAAAPRIRALLRSSRDLPG</sequence>
<dbReference type="InterPro" id="IPR051263">
    <property type="entry name" value="C-type_cytochrome_biogenesis"/>
</dbReference>
<dbReference type="GO" id="GO:0017004">
    <property type="term" value="P:cytochrome complex assembly"/>
    <property type="evidence" value="ECO:0007669"/>
    <property type="project" value="UniProtKB-KW"/>
</dbReference>
<protein>
    <recommendedName>
        <fullName evidence="7">Cytochrome c-type biogenesis protein</fullName>
    </recommendedName>
</protein>
<comment type="similarity">
    <text evidence="1 7">Belongs to the CcmH/CycL/Ccl2/NrfF family.</text>
</comment>
<dbReference type="Proteomes" id="UP000312512">
    <property type="component" value="Unassembled WGS sequence"/>
</dbReference>
<dbReference type="GO" id="GO:0005886">
    <property type="term" value="C:plasma membrane"/>
    <property type="evidence" value="ECO:0007669"/>
    <property type="project" value="TreeGrafter"/>
</dbReference>
<dbReference type="GO" id="GO:0046872">
    <property type="term" value="F:metal ion binding"/>
    <property type="evidence" value="ECO:0007669"/>
    <property type="project" value="UniProtKB-KW"/>
</dbReference>
<dbReference type="EMBL" id="VDLX02000001">
    <property type="protein sequence ID" value="KAB8197409.1"/>
    <property type="molecule type" value="Genomic_DNA"/>
</dbReference>
<feature type="transmembrane region" description="Helical" evidence="7">
    <location>
        <begin position="100"/>
        <end position="118"/>
    </location>
</feature>
<comment type="function">
    <text evidence="7">Possible subunit of a heme lyase.</text>
</comment>
<evidence type="ECO:0000256" key="6">
    <source>
        <dbReference type="ARBA" id="ARBA00023004"/>
    </source>
</evidence>
<dbReference type="Pfam" id="PF03918">
    <property type="entry name" value="CcmH"/>
    <property type="match status" value="1"/>
</dbReference>
<keyword evidence="2 7" id="KW-0349">Heme</keyword>
<comment type="caution">
    <text evidence="9">The sequence shown here is derived from an EMBL/GenBank/DDBJ whole genome shotgun (WGS) entry which is preliminary data.</text>
</comment>
<name>A0A5C4WXQ6_9ACTN</name>
<evidence type="ECO:0000256" key="2">
    <source>
        <dbReference type="ARBA" id="ARBA00022617"/>
    </source>
</evidence>
<feature type="transmembrane region" description="Helical" evidence="7">
    <location>
        <begin position="171"/>
        <end position="194"/>
    </location>
</feature>
<keyword evidence="3 7" id="KW-0479">Metal-binding</keyword>
<dbReference type="OrthoDB" id="9804975at2"/>
<dbReference type="SUPFAM" id="SSF48452">
    <property type="entry name" value="TPR-like"/>
    <property type="match status" value="1"/>
</dbReference>
<dbReference type="RefSeq" id="WP_139628093.1">
    <property type="nucleotide sequence ID" value="NZ_VDLX02000001.1"/>
</dbReference>
<keyword evidence="7" id="KW-0472">Membrane</keyword>
<evidence type="ECO:0000256" key="4">
    <source>
        <dbReference type="ARBA" id="ARBA00022729"/>
    </source>
</evidence>